<dbReference type="InterPro" id="IPR036514">
    <property type="entry name" value="SGNH_hydro_sf"/>
</dbReference>
<reference evidence="4 5" key="1">
    <citation type="submission" date="2020-07" db="EMBL/GenBank/DDBJ databases">
        <title>Complete genome and description of Corynebacterium incognita strain Marseille-Q3630 sp. nov.</title>
        <authorList>
            <person name="Boxberger M."/>
        </authorList>
    </citation>
    <scope>NUCLEOTIDE SEQUENCE [LARGE SCALE GENOMIC DNA]</scope>
    <source>
        <strain evidence="4 5">Marseille-Q3630</strain>
    </source>
</reference>
<feature type="region of interest" description="Disordered" evidence="1">
    <location>
        <begin position="59"/>
        <end position="81"/>
    </location>
</feature>
<dbReference type="SUPFAM" id="SSF52266">
    <property type="entry name" value="SGNH hydrolase"/>
    <property type="match status" value="1"/>
</dbReference>
<feature type="signal peptide" evidence="2">
    <location>
        <begin position="1"/>
        <end position="27"/>
    </location>
</feature>
<keyword evidence="5" id="KW-1185">Reference proteome</keyword>
<evidence type="ECO:0000313" key="4">
    <source>
        <dbReference type="EMBL" id="QNE88583.1"/>
    </source>
</evidence>
<dbReference type="EMBL" id="CP059404">
    <property type="protein sequence ID" value="QNE88583.1"/>
    <property type="molecule type" value="Genomic_DNA"/>
</dbReference>
<dbReference type="KEGG" id="cik:H0194_05515"/>
<sequence>MLTTLSRRAGAVLAAVALVLPATPAVAAPADKQVVIFGDSFFANPTYRQVGALRAKTSSDVNRWGKPGRPSPQDCPQGASSVGAELETYPGVSVRDYSCSAARAAGGSHRPDFGEQLAHAKATGRLNRGTDVVFVQFGANDAASLAPGGASSEATYSAVMTKYLRSIRRTAPGARVVVVSYPSVSAPNGAMCPVRTGANRGVGVNLDVLSVMRNVENFAFQEMRGAARRGGAEFYNLRAKTKYHNMCAPERERWISGVFEYAAPHNLYNHYTHRGNRGVAKLLYSDIVRHS</sequence>
<evidence type="ECO:0000256" key="2">
    <source>
        <dbReference type="SAM" id="SignalP"/>
    </source>
</evidence>
<organism evidence="4 5">
    <name type="scientific">Corynebacterium incognita</name>
    <dbReference type="NCBI Taxonomy" id="2754725"/>
    <lineage>
        <taxon>Bacteria</taxon>
        <taxon>Bacillati</taxon>
        <taxon>Actinomycetota</taxon>
        <taxon>Actinomycetes</taxon>
        <taxon>Mycobacteriales</taxon>
        <taxon>Corynebacteriaceae</taxon>
        <taxon>Corynebacterium</taxon>
    </lineage>
</organism>
<evidence type="ECO:0000313" key="5">
    <source>
        <dbReference type="Proteomes" id="UP000515743"/>
    </source>
</evidence>
<name>A0A7G7CLW7_9CORY</name>
<dbReference type="Proteomes" id="UP000515743">
    <property type="component" value="Chromosome"/>
</dbReference>
<dbReference type="AlphaFoldDB" id="A0A7G7CLW7"/>
<evidence type="ECO:0000256" key="1">
    <source>
        <dbReference type="SAM" id="MobiDB-lite"/>
    </source>
</evidence>
<dbReference type="Gene3D" id="3.40.50.1110">
    <property type="entry name" value="SGNH hydrolase"/>
    <property type="match status" value="2"/>
</dbReference>
<dbReference type="Pfam" id="PF13472">
    <property type="entry name" value="Lipase_GDSL_2"/>
    <property type="match status" value="1"/>
</dbReference>
<gene>
    <name evidence="4" type="ORF">H0194_05515</name>
</gene>
<feature type="domain" description="SGNH hydrolase-type esterase" evidence="3">
    <location>
        <begin position="37"/>
        <end position="276"/>
    </location>
</feature>
<dbReference type="InterPro" id="IPR013830">
    <property type="entry name" value="SGNH_hydro"/>
</dbReference>
<keyword evidence="2" id="KW-0732">Signal</keyword>
<protein>
    <recommendedName>
        <fullName evidence="3">SGNH hydrolase-type esterase domain-containing protein</fullName>
    </recommendedName>
</protein>
<accession>A0A7G7CLW7</accession>
<proteinExistence type="predicted"/>
<dbReference type="RefSeq" id="WP_185174974.1">
    <property type="nucleotide sequence ID" value="NZ_CP059404.1"/>
</dbReference>
<feature type="chain" id="PRO_5029012051" description="SGNH hydrolase-type esterase domain-containing protein" evidence="2">
    <location>
        <begin position="28"/>
        <end position="291"/>
    </location>
</feature>
<evidence type="ECO:0000259" key="3">
    <source>
        <dbReference type="Pfam" id="PF13472"/>
    </source>
</evidence>